<dbReference type="KEGG" id="mpl:Mpal_1806"/>
<evidence type="ECO:0000256" key="1">
    <source>
        <dbReference type="SAM" id="Phobius"/>
    </source>
</evidence>
<dbReference type="Proteomes" id="UP000002457">
    <property type="component" value="Chromosome"/>
</dbReference>
<sequence length="316" mass="33889" precursor="true">MPGFTNPLWLVGLIGIPILCYLYRRAVRSRKNTAMAFSHVAFLKSALGEKKPSRRPQYLFILSLVAIALVIVGLANPHLPLDQTRDGVSVVLAIDDSGSMAANDYQPTRLEAAKESASVLIKSLDPKDYAGVVIFESGATTAAYLSPDKDRVMEKTAAIEQKNGQTALGDGLALAVDMADSIPNQKKVVVLLSDGVGNAGVISPEDATAFAAQNKVQVFTVGLGSKSPVLLGTDPTGTPQYATLDEAALQSIAEKTGGTYYTSVDEQTLHQIYAGLNKEIVREKEETSIQPILFAGVLLVLLAELYLRYGKRRIIP</sequence>
<name>B8GK41_METPE</name>
<dbReference type="Pfam" id="PF07584">
    <property type="entry name" value="BatA"/>
    <property type="match status" value="1"/>
</dbReference>
<evidence type="ECO:0000313" key="4">
    <source>
        <dbReference type="Proteomes" id="UP000002457"/>
    </source>
</evidence>
<dbReference type="Gene3D" id="3.40.50.410">
    <property type="entry name" value="von Willebrand factor, type A domain"/>
    <property type="match status" value="1"/>
</dbReference>
<dbReference type="eggNOG" id="arCOG02902">
    <property type="taxonomic scope" value="Archaea"/>
</dbReference>
<dbReference type="GeneID" id="7270352"/>
<dbReference type="NCBIfam" id="TIGR02226">
    <property type="entry name" value="two_anch"/>
    <property type="match status" value="1"/>
</dbReference>
<evidence type="ECO:0000259" key="2">
    <source>
        <dbReference type="PROSITE" id="PS50234"/>
    </source>
</evidence>
<feature type="domain" description="VWFA" evidence="2">
    <location>
        <begin position="89"/>
        <end position="276"/>
    </location>
</feature>
<dbReference type="SUPFAM" id="SSF53300">
    <property type="entry name" value="vWA-like"/>
    <property type="match status" value="1"/>
</dbReference>
<dbReference type="AlphaFoldDB" id="B8GK41"/>
<dbReference type="PROSITE" id="PS50234">
    <property type="entry name" value="VWFA"/>
    <property type="match status" value="1"/>
</dbReference>
<reference evidence="3 4" key="1">
    <citation type="journal article" date="2015" name="Genome Announc.">
        <title>Complete Genome Sequence of Methanosphaerula palustris E1-9CT, a Hydrogenotrophic Methanogen Isolated from a Minerotrophic Fen Peatland.</title>
        <authorList>
            <person name="Cadillo-Quiroz H."/>
            <person name="Browne P."/>
            <person name="Kyrpides N."/>
            <person name="Woyke T."/>
            <person name="Goodwin L."/>
            <person name="Detter C."/>
            <person name="Yavitt J.B."/>
            <person name="Zinder S.H."/>
        </authorList>
    </citation>
    <scope>NUCLEOTIDE SEQUENCE [LARGE SCALE GENOMIC DNA]</scope>
    <source>
        <strain evidence="4">ATCC BAA-1556 / DSM 19958 / E1-9c</strain>
    </source>
</reference>
<dbReference type="PANTHER" id="PTHR37464">
    <property type="entry name" value="BLL2463 PROTEIN"/>
    <property type="match status" value="1"/>
</dbReference>
<keyword evidence="1" id="KW-1133">Transmembrane helix</keyword>
<keyword evidence="4" id="KW-1185">Reference proteome</keyword>
<evidence type="ECO:0000313" key="3">
    <source>
        <dbReference type="EMBL" id="ACL17112.1"/>
    </source>
</evidence>
<dbReference type="InterPro" id="IPR002035">
    <property type="entry name" value="VWF_A"/>
</dbReference>
<gene>
    <name evidence="3" type="ordered locus">Mpal_1806</name>
</gene>
<dbReference type="InterPro" id="IPR036465">
    <property type="entry name" value="vWFA_dom_sf"/>
</dbReference>
<keyword evidence="1" id="KW-0472">Membrane</keyword>
<keyword evidence="1" id="KW-0812">Transmembrane</keyword>
<proteinExistence type="predicted"/>
<feature type="transmembrane region" description="Helical" evidence="1">
    <location>
        <begin position="288"/>
        <end position="307"/>
    </location>
</feature>
<dbReference type="HOGENOM" id="CLU_024570_2_1_2"/>
<accession>B8GK41</accession>
<organism evidence="3 4">
    <name type="scientific">Methanosphaerula palustris (strain ATCC BAA-1556 / DSM 19958 / E1-9c)</name>
    <dbReference type="NCBI Taxonomy" id="521011"/>
    <lineage>
        <taxon>Archaea</taxon>
        <taxon>Methanobacteriati</taxon>
        <taxon>Methanobacteriota</taxon>
        <taxon>Stenosarchaea group</taxon>
        <taxon>Methanomicrobia</taxon>
        <taxon>Methanomicrobiales</taxon>
        <taxon>Methanoregulaceae</taxon>
        <taxon>Methanosphaerula</taxon>
    </lineage>
</organism>
<dbReference type="SMART" id="SM00327">
    <property type="entry name" value="VWA"/>
    <property type="match status" value="1"/>
</dbReference>
<protein>
    <recommendedName>
        <fullName evidence="2">VWFA domain-containing protein</fullName>
    </recommendedName>
</protein>
<feature type="transmembrane region" description="Helical" evidence="1">
    <location>
        <begin position="58"/>
        <end position="75"/>
    </location>
</feature>
<dbReference type="EMBL" id="CP001338">
    <property type="protein sequence ID" value="ACL17112.1"/>
    <property type="molecule type" value="Genomic_DNA"/>
</dbReference>
<dbReference type="Pfam" id="PF13768">
    <property type="entry name" value="VWA_3"/>
    <property type="match status" value="1"/>
</dbReference>
<dbReference type="Pfam" id="PF13519">
    <property type="entry name" value="VWA_2"/>
    <property type="match status" value="1"/>
</dbReference>
<dbReference type="InterPro" id="IPR024163">
    <property type="entry name" value="Aerotolerance_reg_N"/>
</dbReference>
<feature type="transmembrane region" description="Helical" evidence="1">
    <location>
        <begin position="6"/>
        <end position="23"/>
    </location>
</feature>
<dbReference type="STRING" id="521011.Mpal_1806"/>
<dbReference type="OrthoDB" id="3296at2157"/>
<dbReference type="RefSeq" id="WP_012618431.1">
    <property type="nucleotide sequence ID" value="NC_011832.1"/>
</dbReference>
<dbReference type="PANTHER" id="PTHR37464:SF1">
    <property type="entry name" value="BLL2463 PROTEIN"/>
    <property type="match status" value="1"/>
</dbReference>
<dbReference type="InterPro" id="IPR011933">
    <property type="entry name" value="Double_TM_dom"/>
</dbReference>